<dbReference type="EMBL" id="JBHLVZ010000002">
    <property type="protein sequence ID" value="MFC0384732.1"/>
    <property type="molecule type" value="Genomic_DNA"/>
</dbReference>
<dbReference type="InterPro" id="IPR036928">
    <property type="entry name" value="AS_sf"/>
</dbReference>
<dbReference type="Gene3D" id="3.90.1300.10">
    <property type="entry name" value="Amidase signature (AS) domain"/>
    <property type="match status" value="1"/>
</dbReference>
<protein>
    <submittedName>
        <fullName evidence="3">Amidase</fullName>
    </submittedName>
</protein>
<feature type="region of interest" description="Disordered" evidence="1">
    <location>
        <begin position="130"/>
        <end position="151"/>
    </location>
</feature>
<evidence type="ECO:0000313" key="3">
    <source>
        <dbReference type="EMBL" id="MFC0384732.1"/>
    </source>
</evidence>
<keyword evidence="4" id="KW-1185">Reference proteome</keyword>
<gene>
    <name evidence="3" type="ORF">ACFFIC_04100</name>
</gene>
<dbReference type="RefSeq" id="WP_377048815.1">
    <property type="nucleotide sequence ID" value="NZ_JBHLVZ010000002.1"/>
</dbReference>
<dbReference type="PANTHER" id="PTHR11895:SF151">
    <property type="entry name" value="GLUTAMYL-TRNA(GLN) AMIDOTRANSFERASE SUBUNIT A"/>
    <property type="match status" value="1"/>
</dbReference>
<name>A0ABV6IMB6_9PROT</name>
<organism evidence="3 4">
    <name type="scientific">Muricoccus vinaceus</name>
    <dbReference type="NCBI Taxonomy" id="424704"/>
    <lineage>
        <taxon>Bacteria</taxon>
        <taxon>Pseudomonadati</taxon>
        <taxon>Pseudomonadota</taxon>
        <taxon>Alphaproteobacteria</taxon>
        <taxon>Acetobacterales</taxon>
        <taxon>Roseomonadaceae</taxon>
        <taxon>Muricoccus</taxon>
    </lineage>
</organism>
<evidence type="ECO:0000256" key="1">
    <source>
        <dbReference type="SAM" id="MobiDB-lite"/>
    </source>
</evidence>
<dbReference type="InterPro" id="IPR000120">
    <property type="entry name" value="Amidase"/>
</dbReference>
<dbReference type="Proteomes" id="UP001589789">
    <property type="component" value="Unassembled WGS sequence"/>
</dbReference>
<sequence>MTDLFRLSASVLARRMRAGEVSAVAVMEAHLDAIRAREPSLRAFAHLDEAAALEGARAADRHLARGGAAGPLHGLPLGVKDVLDVAGMPSGYGSPIWEGFVPRADSAAVALARAAGAVVIGKTVTTEFATRRPGPTANPVNPAHTPGGSSSGSAAGVAAGFFPLAFGTQTAGSVLRPAAFCGVVGYMPSHGAIHRAGMKVMSETLDTIGALARTVADCALLVGAMTRAEPGDPAARPDRAPRLLLCLGDAAQAAPETLALMERAAEAAGRAGATVTRGEMPAAVTAAAAAHPVVMNMESAQALAWELAHHREAVSDVLREKLEPAAAMPASALAAARTAFAAARAAFPGVIADFDAVLTPAAPGEAPAGLEWTGDPVFNLLWTALGAPAVSVPAGLGPRGLPLGVQIVAAPGRDRDALLWAEWMRQVLE</sequence>
<accession>A0ABV6IMB6</accession>
<evidence type="ECO:0000259" key="2">
    <source>
        <dbReference type="Pfam" id="PF01425"/>
    </source>
</evidence>
<dbReference type="PANTHER" id="PTHR11895">
    <property type="entry name" value="TRANSAMIDASE"/>
    <property type="match status" value="1"/>
</dbReference>
<dbReference type="Pfam" id="PF01425">
    <property type="entry name" value="Amidase"/>
    <property type="match status" value="1"/>
</dbReference>
<dbReference type="SUPFAM" id="SSF75304">
    <property type="entry name" value="Amidase signature (AS) enzymes"/>
    <property type="match status" value="1"/>
</dbReference>
<feature type="domain" description="Amidase" evidence="2">
    <location>
        <begin position="26"/>
        <end position="416"/>
    </location>
</feature>
<reference evidence="3 4" key="1">
    <citation type="submission" date="2024-09" db="EMBL/GenBank/DDBJ databases">
        <authorList>
            <person name="Sun Q."/>
            <person name="Mori K."/>
        </authorList>
    </citation>
    <scope>NUCLEOTIDE SEQUENCE [LARGE SCALE GENOMIC DNA]</scope>
    <source>
        <strain evidence="3 4">CCM 7468</strain>
    </source>
</reference>
<evidence type="ECO:0000313" key="4">
    <source>
        <dbReference type="Proteomes" id="UP001589789"/>
    </source>
</evidence>
<proteinExistence type="predicted"/>
<comment type="caution">
    <text evidence="3">The sequence shown here is derived from an EMBL/GenBank/DDBJ whole genome shotgun (WGS) entry which is preliminary data.</text>
</comment>
<dbReference type="InterPro" id="IPR023631">
    <property type="entry name" value="Amidase_dom"/>
</dbReference>